<evidence type="ECO:0000313" key="2">
    <source>
        <dbReference type="EMBL" id="SHK43258.1"/>
    </source>
</evidence>
<sequence>MEMKTTFKIMMVLILVFATKGQAQKEISVPLDPKTLEIDANEHRFEAYKGKTALYLKNGRAWLKDASFKNGTIEYDITFGNERNFAGVHFHIQDANNYEEYYLRPHQSGNPDAMQYSPVINGNAAWQLYHGEGYWSPFQFTFGEWMHVKLVIRENKMQVYINDMENPILHVTDLKLGEKSGGLGFGSFLGGTHYANLTYQNTDDVALVKSEENDHNKENRSGIISSYEVSEAFPSKKLGGITVLKDLNIPVERKMKAEASGILNLSKVSPVSEDTNTVLAKFNISSNSGDETKRLEFGYSDKVKVFVNGKLVYGGDNSFRSRDYRYLGSMGFFDSIHLNLRKGNNEITFAVTERMGGWGVMARLSD</sequence>
<evidence type="ECO:0008006" key="5">
    <source>
        <dbReference type="Google" id="ProtNLM"/>
    </source>
</evidence>
<dbReference type="AlphaFoldDB" id="A0A1M6SFK6"/>
<evidence type="ECO:0000313" key="4">
    <source>
        <dbReference type="Proteomes" id="UP000198940"/>
    </source>
</evidence>
<dbReference type="EMBL" id="FRAT01000002">
    <property type="protein sequence ID" value="SHK43258.1"/>
    <property type="molecule type" value="Genomic_DNA"/>
</dbReference>
<dbReference type="Proteomes" id="UP000184031">
    <property type="component" value="Unassembled WGS sequence"/>
</dbReference>
<evidence type="ECO:0000313" key="3">
    <source>
        <dbReference type="Proteomes" id="UP000184031"/>
    </source>
</evidence>
<organism evidence="2 3">
    <name type="scientific">Flagellimonas taeanensis</name>
    <dbReference type="NCBI Taxonomy" id="1005926"/>
    <lineage>
        <taxon>Bacteria</taxon>
        <taxon>Pseudomonadati</taxon>
        <taxon>Bacteroidota</taxon>
        <taxon>Flavobacteriia</taxon>
        <taxon>Flavobacteriales</taxon>
        <taxon>Flavobacteriaceae</taxon>
        <taxon>Flagellimonas</taxon>
    </lineage>
</organism>
<gene>
    <name evidence="1" type="ORF">SAMN04487891_102427</name>
    <name evidence="2" type="ORF">SAMN05216293_1107</name>
</gene>
<name>A0A1M6SFK6_9FLAO</name>
<protein>
    <recommendedName>
        <fullName evidence="5">3-keto-disaccharide hydrolase domain-containing protein</fullName>
    </recommendedName>
</protein>
<dbReference type="STRING" id="1055723.SAMN05216293_1107"/>
<evidence type="ECO:0000313" key="1">
    <source>
        <dbReference type="EMBL" id="SFB80390.1"/>
    </source>
</evidence>
<dbReference type="EMBL" id="FOKU01000002">
    <property type="protein sequence ID" value="SFB80390.1"/>
    <property type="molecule type" value="Genomic_DNA"/>
</dbReference>
<dbReference type="GO" id="GO:0004553">
    <property type="term" value="F:hydrolase activity, hydrolyzing O-glycosyl compounds"/>
    <property type="evidence" value="ECO:0007669"/>
    <property type="project" value="UniProtKB-ARBA"/>
</dbReference>
<reference evidence="2 3" key="1">
    <citation type="submission" date="2016-11" db="EMBL/GenBank/DDBJ databases">
        <authorList>
            <person name="Varghese N."/>
            <person name="Submissions S."/>
        </authorList>
    </citation>
    <scope>NUCLEOTIDE SEQUENCE [LARGE SCALE GENOMIC DNA]</scope>
    <source>
        <strain evidence="2 3">CGMCC 1.12174</strain>
        <strain evidence="1 4">DSM 26351</strain>
    </source>
</reference>
<dbReference type="InterPro" id="IPR013320">
    <property type="entry name" value="ConA-like_dom_sf"/>
</dbReference>
<proteinExistence type="predicted"/>
<keyword evidence="4" id="KW-1185">Reference proteome</keyword>
<dbReference type="Proteomes" id="UP000198940">
    <property type="component" value="Unassembled WGS sequence"/>
</dbReference>
<comment type="caution">
    <text evidence="2">The sequence shown here is derived from an EMBL/GenBank/DDBJ whole genome shotgun (WGS) entry which is preliminary data.</text>
</comment>
<dbReference type="Gene3D" id="2.60.120.560">
    <property type="entry name" value="Exo-inulinase, domain 1"/>
    <property type="match status" value="1"/>
</dbReference>
<accession>A0A1M6SFK6</accession>
<dbReference type="GO" id="GO:0005975">
    <property type="term" value="P:carbohydrate metabolic process"/>
    <property type="evidence" value="ECO:0007669"/>
    <property type="project" value="UniProtKB-ARBA"/>
</dbReference>
<dbReference type="SUPFAM" id="SSF49899">
    <property type="entry name" value="Concanavalin A-like lectins/glucanases"/>
    <property type="match status" value="1"/>
</dbReference>